<feature type="transmembrane region" description="Helical" evidence="2">
    <location>
        <begin position="184"/>
        <end position="205"/>
    </location>
</feature>
<feature type="region of interest" description="Disordered" evidence="1">
    <location>
        <begin position="57"/>
        <end position="83"/>
    </location>
</feature>
<keyword evidence="4" id="KW-1185">Reference proteome</keyword>
<organism evidence="3 4">
    <name type="scientific">Brumimicrobium oceani</name>
    <dbReference type="NCBI Taxonomy" id="2100725"/>
    <lineage>
        <taxon>Bacteria</taxon>
        <taxon>Pseudomonadati</taxon>
        <taxon>Bacteroidota</taxon>
        <taxon>Flavobacteriia</taxon>
        <taxon>Flavobacteriales</taxon>
        <taxon>Crocinitomicaceae</taxon>
        <taxon>Brumimicrobium</taxon>
    </lineage>
</organism>
<dbReference type="EMBL" id="QFRJ01000001">
    <property type="protein sequence ID" value="PWH86855.1"/>
    <property type="molecule type" value="Genomic_DNA"/>
</dbReference>
<comment type="caution">
    <text evidence="3">The sequence shown here is derived from an EMBL/GenBank/DDBJ whole genome shotgun (WGS) entry which is preliminary data.</text>
</comment>
<feature type="transmembrane region" description="Helical" evidence="2">
    <location>
        <begin position="153"/>
        <end position="178"/>
    </location>
</feature>
<evidence type="ECO:0000313" key="3">
    <source>
        <dbReference type="EMBL" id="PWH86855.1"/>
    </source>
</evidence>
<dbReference type="Proteomes" id="UP000245370">
    <property type="component" value="Unassembled WGS sequence"/>
</dbReference>
<reference evidence="3 4" key="1">
    <citation type="submission" date="2018-05" db="EMBL/GenBank/DDBJ databases">
        <title>Brumimicrobium oceani sp. nov., isolated from coastal sediment.</title>
        <authorList>
            <person name="Kou Y."/>
        </authorList>
    </citation>
    <scope>NUCLEOTIDE SEQUENCE [LARGE SCALE GENOMIC DNA]</scope>
    <source>
        <strain evidence="3 4">C305</strain>
    </source>
</reference>
<proteinExistence type="predicted"/>
<keyword evidence="2" id="KW-0472">Membrane</keyword>
<sequence>MVLLLFSCGTSSNGVFEKRKHLKGWHFKKNKKFDLGLSSNKKKEEIRIEKNAPNNTNKVSSFVEKERNSQNKESTPFRKENKTERLEKEKKYWDEKPDILLVKDENEAVGKDLKTFSSMGVIAQVFIKKEGAELDINKRTVISDDKVLSSNQILIRTFFVVVGFGILFLAFFILAWAIAYNDPILGLSVFAFGVVLCFTFVDYLVQRLHSRPEDRKNWTFFRSLKRVLILLSALVLTIYTINFLTTVKENMKN</sequence>
<evidence type="ECO:0000256" key="1">
    <source>
        <dbReference type="SAM" id="MobiDB-lite"/>
    </source>
</evidence>
<evidence type="ECO:0000313" key="4">
    <source>
        <dbReference type="Proteomes" id="UP000245370"/>
    </source>
</evidence>
<reference evidence="3 4" key="2">
    <citation type="submission" date="2018-05" db="EMBL/GenBank/DDBJ databases">
        <authorList>
            <person name="Lanie J.A."/>
            <person name="Ng W.-L."/>
            <person name="Kazmierczak K.M."/>
            <person name="Andrzejewski T.M."/>
            <person name="Davidsen T.M."/>
            <person name="Wayne K.J."/>
            <person name="Tettelin H."/>
            <person name="Glass J.I."/>
            <person name="Rusch D."/>
            <person name="Podicherti R."/>
            <person name="Tsui H.-C.T."/>
            <person name="Winkler M.E."/>
        </authorList>
    </citation>
    <scope>NUCLEOTIDE SEQUENCE [LARGE SCALE GENOMIC DNA]</scope>
    <source>
        <strain evidence="3 4">C305</strain>
    </source>
</reference>
<accession>A0A2U2XGD9</accession>
<protein>
    <submittedName>
        <fullName evidence="3">Uncharacterized protein</fullName>
    </submittedName>
</protein>
<evidence type="ECO:0000256" key="2">
    <source>
        <dbReference type="SAM" id="Phobius"/>
    </source>
</evidence>
<keyword evidence="2" id="KW-1133">Transmembrane helix</keyword>
<feature type="transmembrane region" description="Helical" evidence="2">
    <location>
        <begin position="226"/>
        <end position="245"/>
    </location>
</feature>
<dbReference type="AlphaFoldDB" id="A0A2U2XGD9"/>
<gene>
    <name evidence="3" type="ORF">DIT68_00915</name>
</gene>
<name>A0A2U2XGD9_9FLAO</name>
<feature type="compositionally biased region" description="Basic and acidic residues" evidence="1">
    <location>
        <begin position="63"/>
        <end position="83"/>
    </location>
</feature>
<keyword evidence="2" id="KW-0812">Transmembrane</keyword>